<evidence type="ECO:0000313" key="3">
    <source>
        <dbReference type="Proteomes" id="UP000243342"/>
    </source>
</evidence>
<feature type="transmembrane region" description="Helical" evidence="1">
    <location>
        <begin position="406"/>
        <end position="428"/>
    </location>
</feature>
<dbReference type="RefSeq" id="WP_071655130.1">
    <property type="nucleotide sequence ID" value="NZ_MLCF01000011.1"/>
</dbReference>
<dbReference type="OrthoDB" id="3277249at2"/>
<evidence type="ECO:0000256" key="1">
    <source>
        <dbReference type="SAM" id="Phobius"/>
    </source>
</evidence>
<feature type="transmembrane region" description="Helical" evidence="1">
    <location>
        <begin position="30"/>
        <end position="48"/>
    </location>
</feature>
<feature type="transmembrane region" description="Helical" evidence="1">
    <location>
        <begin position="260"/>
        <end position="288"/>
    </location>
</feature>
<comment type="caution">
    <text evidence="2">The sequence shown here is derived from an EMBL/GenBank/DDBJ whole genome shotgun (WGS) entry which is preliminary data.</text>
</comment>
<keyword evidence="1" id="KW-1133">Transmembrane helix</keyword>
<feature type="transmembrane region" description="Helical" evidence="1">
    <location>
        <begin position="167"/>
        <end position="200"/>
    </location>
</feature>
<keyword evidence="1" id="KW-0472">Membrane</keyword>
<dbReference type="Proteomes" id="UP000243342">
    <property type="component" value="Unassembled WGS sequence"/>
</dbReference>
<protein>
    <submittedName>
        <fullName evidence="2">Uncharacterized protein</fullName>
    </submittedName>
</protein>
<feature type="transmembrane region" description="Helical" evidence="1">
    <location>
        <begin position="221"/>
        <end position="240"/>
    </location>
</feature>
<keyword evidence="1" id="KW-0812">Transmembrane</keyword>
<reference evidence="2 3" key="1">
    <citation type="submission" date="2016-10" db="EMBL/GenBank/DDBJ databases">
        <title>Genome sequence of Streptomyces gilvigriseus MUSC 26.</title>
        <authorList>
            <person name="Lee L.-H."/>
            <person name="Ser H.-L."/>
        </authorList>
    </citation>
    <scope>NUCLEOTIDE SEQUENCE [LARGE SCALE GENOMIC DNA]</scope>
    <source>
        <strain evidence="2 3">MUSC 26</strain>
    </source>
</reference>
<feature type="transmembrane region" description="Helical" evidence="1">
    <location>
        <begin position="440"/>
        <end position="459"/>
    </location>
</feature>
<accession>A0A1J7CBB4</accession>
<feature type="transmembrane region" description="Helical" evidence="1">
    <location>
        <begin position="54"/>
        <end position="77"/>
    </location>
</feature>
<sequence length="578" mass="60084">MSGSMTTGSAKDAAAADEASPDAPSLAHRCLSVLAVVSLFTMLGLFWSEALDSVPWDAAVCMAGYGTLVLLGVLAAVARTRRGLGRLDLAVLGVAVVLALAGFVVQHSFTDEGALTTQAAHELLAGHRVYGVDWPQIFGGPRVGATKTMGGQVVYGYDYPPLSVLLAAAATAAGVPAAMAATVTATAVFLLGVIAAWLLLPAPVRPAAVLVGIGLDHVLNYARDGYPAVIAVALLVPVVASWHRTGASGRLGRRGVTAALLLGAACATQQMAWFLTPFLVVGILLMRLGEMPARQAVTVAARYLGLAFAAFAAINAFFAVRDPAAWWEAILLPLTDHSVPHGQGLIDISYYFVGGSGAVDFFSYATLLLYAGLLALYAVCFRRLGPAAAILPWCAFYLSTRSQDSYYTMMTPLWVVALGTTSPASFAGAAQLRWPRRARFALPAVLLAAAASCLGVALATPAPFAMAVTARHFAARGAELDGVTMRLTNRSGETLSPKFALSLSDGLSNYWRQDAGPARLAPGQTATYVLRSRYGGYAPSPRMVLYAVTNHPMTISSTPAGWGAATPAQAGKAASAPG</sequence>
<evidence type="ECO:0000313" key="2">
    <source>
        <dbReference type="EMBL" id="OIV38796.1"/>
    </source>
</evidence>
<feature type="transmembrane region" description="Helical" evidence="1">
    <location>
        <begin position="89"/>
        <end position="109"/>
    </location>
</feature>
<proteinExistence type="predicted"/>
<name>A0A1J7CBB4_9ACTN</name>
<gene>
    <name evidence="2" type="ORF">BIV57_03365</name>
</gene>
<feature type="transmembrane region" description="Helical" evidence="1">
    <location>
        <begin position="361"/>
        <end position="379"/>
    </location>
</feature>
<feature type="transmembrane region" description="Helical" evidence="1">
    <location>
        <begin position="300"/>
        <end position="320"/>
    </location>
</feature>
<keyword evidence="3" id="KW-1185">Reference proteome</keyword>
<organism evidence="2 3">
    <name type="scientific">Mangrovactinospora gilvigrisea</name>
    <dbReference type="NCBI Taxonomy" id="1428644"/>
    <lineage>
        <taxon>Bacteria</taxon>
        <taxon>Bacillati</taxon>
        <taxon>Actinomycetota</taxon>
        <taxon>Actinomycetes</taxon>
        <taxon>Kitasatosporales</taxon>
        <taxon>Streptomycetaceae</taxon>
        <taxon>Mangrovactinospora</taxon>
    </lineage>
</organism>
<dbReference type="AlphaFoldDB" id="A0A1J7CBB4"/>
<dbReference type="EMBL" id="MLCF01000011">
    <property type="protein sequence ID" value="OIV38796.1"/>
    <property type="molecule type" value="Genomic_DNA"/>
</dbReference>